<dbReference type="AlphaFoldDB" id="A0A399JF50"/>
<protein>
    <recommendedName>
        <fullName evidence="3">WXG100 family type VII secretion target</fullName>
    </recommendedName>
</protein>
<dbReference type="RefSeq" id="WP_119424113.1">
    <property type="nucleotide sequence ID" value="NZ_QQXK01000008.1"/>
</dbReference>
<dbReference type="EMBL" id="QQXK01000008">
    <property type="protein sequence ID" value="RII42762.1"/>
    <property type="molecule type" value="Genomic_DNA"/>
</dbReference>
<keyword evidence="2" id="KW-1185">Reference proteome</keyword>
<evidence type="ECO:0000313" key="2">
    <source>
        <dbReference type="Proteomes" id="UP000265419"/>
    </source>
</evidence>
<evidence type="ECO:0000313" key="1">
    <source>
        <dbReference type="EMBL" id="RII42762.1"/>
    </source>
</evidence>
<organism evidence="1 2">
    <name type="scientific">Galactobacter valiniphilus</name>
    <dbReference type="NCBI Taxonomy" id="2676122"/>
    <lineage>
        <taxon>Bacteria</taxon>
        <taxon>Bacillati</taxon>
        <taxon>Actinomycetota</taxon>
        <taxon>Actinomycetes</taxon>
        <taxon>Micrococcales</taxon>
        <taxon>Micrococcaceae</taxon>
        <taxon>Galactobacter</taxon>
    </lineage>
</organism>
<dbReference type="InterPro" id="IPR036689">
    <property type="entry name" value="ESAT-6-like_sf"/>
</dbReference>
<proteinExistence type="predicted"/>
<dbReference type="InterPro" id="IPR010310">
    <property type="entry name" value="T7SS_ESAT-6-like"/>
</dbReference>
<dbReference type="Proteomes" id="UP000265419">
    <property type="component" value="Unassembled WGS sequence"/>
</dbReference>
<comment type="caution">
    <text evidence="1">The sequence shown here is derived from an EMBL/GenBank/DDBJ whole genome shotgun (WGS) entry which is preliminary data.</text>
</comment>
<dbReference type="Pfam" id="PF06013">
    <property type="entry name" value="WXG100"/>
    <property type="match status" value="1"/>
</dbReference>
<gene>
    <name evidence="1" type="ORF">DWB68_05340</name>
</gene>
<name>A0A399JF50_9MICC</name>
<dbReference type="SUPFAM" id="SSF140453">
    <property type="entry name" value="EsxAB dimer-like"/>
    <property type="match status" value="1"/>
</dbReference>
<reference evidence="1 2" key="1">
    <citation type="submission" date="2018-07" db="EMBL/GenBank/DDBJ databases">
        <title>Arthrobacter sp. nov., isolated from raw cow's milk with high bacterial count.</title>
        <authorList>
            <person name="Hahne J."/>
            <person name="Isele D."/>
            <person name="Lipski A."/>
        </authorList>
    </citation>
    <scope>NUCLEOTIDE SEQUENCE [LARGE SCALE GENOMIC DNA]</scope>
    <source>
        <strain evidence="1 2">JZ R-35</strain>
    </source>
</reference>
<sequence length="102" mass="10715">MSEVTSVPAELGSLVESIKELGEYCTALKDGAGGFAYMLPNDWQGPAMGAFIGAFAAWETGAEELIQAAAALFDQADLAKKTYESTGEALTIAWNDFSSQLG</sequence>
<dbReference type="Gene3D" id="1.10.287.1060">
    <property type="entry name" value="ESAT-6-like"/>
    <property type="match status" value="1"/>
</dbReference>
<evidence type="ECO:0008006" key="3">
    <source>
        <dbReference type="Google" id="ProtNLM"/>
    </source>
</evidence>
<accession>A0A399JF50</accession>